<accession>A0A812VWI8</accession>
<feature type="non-terminal residue" evidence="2">
    <location>
        <position position="1"/>
    </location>
</feature>
<protein>
    <submittedName>
        <fullName evidence="2">Uncharacterized protein</fullName>
    </submittedName>
</protein>
<keyword evidence="1" id="KW-1133">Transmembrane helix</keyword>
<reference evidence="2" key="1">
    <citation type="submission" date="2021-02" db="EMBL/GenBank/DDBJ databases">
        <authorList>
            <person name="Dougan E. K."/>
            <person name="Rhodes N."/>
            <person name="Thang M."/>
            <person name="Chan C."/>
        </authorList>
    </citation>
    <scope>NUCLEOTIDE SEQUENCE</scope>
</reference>
<keyword evidence="1" id="KW-0472">Membrane</keyword>
<comment type="caution">
    <text evidence="2">The sequence shown here is derived from an EMBL/GenBank/DDBJ whole genome shotgun (WGS) entry which is preliminary data.</text>
</comment>
<gene>
    <name evidence="2" type="ORF">SNEC2469_LOCUS18145</name>
</gene>
<name>A0A812VWI8_9DINO</name>
<dbReference type="EMBL" id="CAJNJA010030352">
    <property type="protein sequence ID" value="CAE7642266.1"/>
    <property type="molecule type" value="Genomic_DNA"/>
</dbReference>
<evidence type="ECO:0000313" key="2">
    <source>
        <dbReference type="EMBL" id="CAE7642266.1"/>
    </source>
</evidence>
<evidence type="ECO:0000313" key="3">
    <source>
        <dbReference type="Proteomes" id="UP000601435"/>
    </source>
</evidence>
<evidence type="ECO:0000256" key="1">
    <source>
        <dbReference type="SAM" id="Phobius"/>
    </source>
</evidence>
<dbReference type="Proteomes" id="UP000601435">
    <property type="component" value="Unassembled WGS sequence"/>
</dbReference>
<dbReference type="AlphaFoldDB" id="A0A812VWI8"/>
<feature type="transmembrane region" description="Helical" evidence="1">
    <location>
        <begin position="12"/>
        <end position="32"/>
    </location>
</feature>
<keyword evidence="3" id="KW-1185">Reference proteome</keyword>
<organism evidence="2 3">
    <name type="scientific">Symbiodinium necroappetens</name>
    <dbReference type="NCBI Taxonomy" id="1628268"/>
    <lineage>
        <taxon>Eukaryota</taxon>
        <taxon>Sar</taxon>
        <taxon>Alveolata</taxon>
        <taxon>Dinophyceae</taxon>
        <taxon>Suessiales</taxon>
        <taxon>Symbiodiniaceae</taxon>
        <taxon>Symbiodinium</taxon>
    </lineage>
</organism>
<sequence>EAESWLSRLGGTGTAMVVLSVSLLPALLLSAYKRMQENDSLGGFLASLPFDHPSWKADDGSDSDSNEIG</sequence>
<proteinExistence type="predicted"/>
<keyword evidence="1" id="KW-0812">Transmembrane</keyword>